<dbReference type="EMBL" id="PKPP01003144">
    <property type="protein sequence ID" value="PWA71044.1"/>
    <property type="molecule type" value="Genomic_DNA"/>
</dbReference>
<evidence type="ECO:0000313" key="4">
    <source>
        <dbReference type="EMBL" id="PWA71044.1"/>
    </source>
</evidence>
<dbReference type="SUPFAM" id="SSF50249">
    <property type="entry name" value="Nucleic acid-binding proteins"/>
    <property type="match status" value="1"/>
</dbReference>
<dbReference type="GO" id="GO:0003677">
    <property type="term" value="F:DNA binding"/>
    <property type="evidence" value="ECO:0007669"/>
    <property type="project" value="UniProtKB-KW"/>
</dbReference>
<keyword evidence="1" id="KW-0238">DNA-binding</keyword>
<protein>
    <submittedName>
        <fullName evidence="4">Nucleic acid-binding, OB-fold protein</fullName>
    </submittedName>
</protein>
<dbReference type="Gene3D" id="2.40.50.140">
    <property type="entry name" value="Nucleic acid-binding proteins"/>
    <property type="match status" value="1"/>
</dbReference>
<keyword evidence="5" id="KW-1185">Reference proteome</keyword>
<dbReference type="Pfam" id="PF16900">
    <property type="entry name" value="REPA_OB_2"/>
    <property type="match status" value="1"/>
</dbReference>
<evidence type="ECO:0000256" key="2">
    <source>
        <dbReference type="SAM" id="MobiDB-lite"/>
    </source>
</evidence>
<evidence type="ECO:0000313" key="5">
    <source>
        <dbReference type="Proteomes" id="UP000245207"/>
    </source>
</evidence>
<reference evidence="4 5" key="1">
    <citation type="journal article" date="2018" name="Mol. Plant">
        <title>The genome of Artemisia annua provides insight into the evolution of Asteraceae family and artemisinin biosynthesis.</title>
        <authorList>
            <person name="Shen Q."/>
            <person name="Zhang L."/>
            <person name="Liao Z."/>
            <person name="Wang S."/>
            <person name="Yan T."/>
            <person name="Shi P."/>
            <person name="Liu M."/>
            <person name="Fu X."/>
            <person name="Pan Q."/>
            <person name="Wang Y."/>
            <person name="Lv Z."/>
            <person name="Lu X."/>
            <person name="Zhang F."/>
            <person name="Jiang W."/>
            <person name="Ma Y."/>
            <person name="Chen M."/>
            <person name="Hao X."/>
            <person name="Li L."/>
            <person name="Tang Y."/>
            <person name="Lv G."/>
            <person name="Zhou Y."/>
            <person name="Sun X."/>
            <person name="Brodelius P.E."/>
            <person name="Rose J.K.C."/>
            <person name="Tang K."/>
        </authorList>
    </citation>
    <scope>NUCLEOTIDE SEQUENCE [LARGE SCALE GENOMIC DNA]</scope>
    <source>
        <strain evidence="5">cv. Huhao1</strain>
        <tissue evidence="4">Leaf</tissue>
    </source>
</reference>
<comment type="caution">
    <text evidence="4">The sequence shown here is derived from an EMBL/GenBank/DDBJ whole genome shotgun (WGS) entry which is preliminary data.</text>
</comment>
<accession>A0A2U1NC04</accession>
<evidence type="ECO:0000259" key="3">
    <source>
        <dbReference type="Pfam" id="PF16900"/>
    </source>
</evidence>
<feature type="domain" description="Replication protein A OB" evidence="3">
    <location>
        <begin position="21"/>
        <end position="96"/>
    </location>
</feature>
<dbReference type="AlphaFoldDB" id="A0A2U1NC04"/>
<sequence length="351" mass="38797">MAQISSSITLNANQFPMKNIQIANVIGQVVACAELDSYDKNGKPVKKKPVTLIDAEGNELNVTLWGTYAEQFCEFLASTTDHGKIIAVIQFGMMKFWARKCVCKTGTFGTKLQHLLNCADAISAPEYKDTEDFRKRFLENQQADKSENTASCISIAEKNPPWIGKFPMSNIAELLDVGQIFAQPYIVTFINVWCYFCNCRKSEPSAQFKKKGGGMSDVEVVKRKLSSHPILSILSLKLLQNQLVPQLNGTAQNAKALFQASKQFNKNECHGVFLILWFLGSICNLGSRMKPPDNEATGKSVPEVTPLDLESQTTTPNTQENSMKRGADDEPGSESSNGNKQLVSVKVEKDP</sequence>
<feature type="compositionally biased region" description="Polar residues" evidence="2">
    <location>
        <begin position="333"/>
        <end position="342"/>
    </location>
</feature>
<feature type="compositionally biased region" description="Polar residues" evidence="2">
    <location>
        <begin position="310"/>
        <end position="321"/>
    </location>
</feature>
<gene>
    <name evidence="4" type="ORF">CTI12_AA282780</name>
</gene>
<dbReference type="InterPro" id="IPR012340">
    <property type="entry name" value="NA-bd_OB-fold"/>
</dbReference>
<dbReference type="CDD" id="cd04481">
    <property type="entry name" value="RPA1_DBD_B_like"/>
    <property type="match status" value="1"/>
</dbReference>
<proteinExistence type="predicted"/>
<dbReference type="InterPro" id="IPR031657">
    <property type="entry name" value="REPA_OB_2"/>
</dbReference>
<dbReference type="Proteomes" id="UP000245207">
    <property type="component" value="Unassembled WGS sequence"/>
</dbReference>
<evidence type="ECO:0000256" key="1">
    <source>
        <dbReference type="ARBA" id="ARBA00023125"/>
    </source>
</evidence>
<organism evidence="4 5">
    <name type="scientific">Artemisia annua</name>
    <name type="common">Sweet wormwood</name>
    <dbReference type="NCBI Taxonomy" id="35608"/>
    <lineage>
        <taxon>Eukaryota</taxon>
        <taxon>Viridiplantae</taxon>
        <taxon>Streptophyta</taxon>
        <taxon>Embryophyta</taxon>
        <taxon>Tracheophyta</taxon>
        <taxon>Spermatophyta</taxon>
        <taxon>Magnoliopsida</taxon>
        <taxon>eudicotyledons</taxon>
        <taxon>Gunneridae</taxon>
        <taxon>Pentapetalae</taxon>
        <taxon>asterids</taxon>
        <taxon>campanulids</taxon>
        <taxon>Asterales</taxon>
        <taxon>Asteraceae</taxon>
        <taxon>Asteroideae</taxon>
        <taxon>Anthemideae</taxon>
        <taxon>Artemisiinae</taxon>
        <taxon>Artemisia</taxon>
    </lineage>
</organism>
<name>A0A2U1NC04_ARTAN</name>
<feature type="region of interest" description="Disordered" evidence="2">
    <location>
        <begin position="291"/>
        <end position="351"/>
    </location>
</feature>